<accession>M8E755</accession>
<keyword evidence="2" id="KW-1185">Reference proteome</keyword>
<evidence type="ECO:0000313" key="2">
    <source>
        <dbReference type="Proteomes" id="UP000012081"/>
    </source>
</evidence>
<reference evidence="1 2" key="1">
    <citation type="submission" date="2013-03" db="EMBL/GenBank/DDBJ databases">
        <title>Assembly of a new bacterial strain Brevibacillus borstelensis AK1.</title>
        <authorList>
            <person name="Rajan I."/>
            <person name="PoliReddy D."/>
            <person name="Sugumar T."/>
            <person name="Rathinam K."/>
            <person name="Alqarawi S."/>
            <person name="Khalil A.B."/>
            <person name="Sivakumar N."/>
        </authorList>
    </citation>
    <scope>NUCLEOTIDE SEQUENCE [LARGE SCALE GENOMIC DNA]</scope>
    <source>
        <strain evidence="1 2">AK1</strain>
    </source>
</reference>
<comment type="caution">
    <text evidence="1">The sequence shown here is derived from an EMBL/GenBank/DDBJ whole genome shotgun (WGS) entry which is preliminary data.</text>
</comment>
<dbReference type="STRING" id="1300222.I532_18782"/>
<organism evidence="1 2">
    <name type="scientific">Brevibacillus borstelensis AK1</name>
    <dbReference type="NCBI Taxonomy" id="1300222"/>
    <lineage>
        <taxon>Bacteria</taxon>
        <taxon>Bacillati</taxon>
        <taxon>Bacillota</taxon>
        <taxon>Bacilli</taxon>
        <taxon>Bacillales</taxon>
        <taxon>Paenibacillaceae</taxon>
        <taxon>Brevibacillus</taxon>
    </lineage>
</organism>
<name>M8E755_9BACL</name>
<dbReference type="AlphaFoldDB" id="M8E755"/>
<dbReference type="PATRIC" id="fig|1300222.3.peg.3942"/>
<protein>
    <submittedName>
        <fullName evidence="1">Uncharacterized protein</fullName>
    </submittedName>
</protein>
<evidence type="ECO:0000313" key="1">
    <source>
        <dbReference type="EMBL" id="EMT51295.1"/>
    </source>
</evidence>
<sequence length="79" mass="8670">MIFAILGAIGAYFGSFAGTLIPENQLLFLFSISMMSMAVRMSMPKKKQEEASAAGEQVNVWRAAVAIYMLFFNAEALNL</sequence>
<dbReference type="Proteomes" id="UP000012081">
    <property type="component" value="Unassembled WGS sequence"/>
</dbReference>
<proteinExistence type="predicted"/>
<gene>
    <name evidence="1" type="ORF">I532_18782</name>
</gene>
<dbReference type="EMBL" id="APBN01000009">
    <property type="protein sequence ID" value="EMT51295.1"/>
    <property type="molecule type" value="Genomic_DNA"/>
</dbReference>